<sequence>MITSKNYIVTFDDLSSARIHYWSSDWGTEWTPHQIRAQSGLDIAVTAGRSSKGHHPFIIIEDGPSAHFLAVAWSGNWHITCTPQLNSIEITVTSDSDETPLITKTVQSGGINSAMREFIADFRDLDTHGVPKLLTEWNSWWPYEDIDIDEETLLANAACAKKAGIEVAVLDAGWFGPATKDSHWHHLRGDWDQRNIERFPSGLGNIANAIRKLGIEFGIWLEIEALGEKAELAKIHPEFVAQHNGENLQYVCLGNPDALTWALKISKALIQECGASWIKMDFNVDPGAGCNRADHGHGSTSGLNAHLQSLYALLDRLKADYPDLTIENCSSGGLRWDLEMATHVDMGFASDPDWPEHSLACFWASSLFFPPEKLLGWCDSQWHGDHAKQLFTAQNSSDADLEFALSITLLGGFGISARLPEFSESKMQIVTDFVSIYKKYFRPRFQNAAFINHLTPQPERDGKGSRTVAFAIETNNQAPLLTIYQLDGGSHLPSITYSPPKPEATYQIRNLVSDEILFKAHQGTLTVENNLKDNSAMILIFEEISA</sequence>
<dbReference type="EMBL" id="CAFBOQ010000028">
    <property type="protein sequence ID" value="CAB4988973.1"/>
    <property type="molecule type" value="Genomic_DNA"/>
</dbReference>
<dbReference type="InterPro" id="IPR013785">
    <property type="entry name" value="Aldolase_TIM"/>
</dbReference>
<evidence type="ECO:0000313" key="4">
    <source>
        <dbReference type="EMBL" id="CAB4854495.1"/>
    </source>
</evidence>
<evidence type="ECO:0000313" key="2">
    <source>
        <dbReference type="EMBL" id="CAB4772965.1"/>
    </source>
</evidence>
<gene>
    <name evidence="1" type="ORF">UFOPK2627_00484</name>
    <name evidence="2" type="ORF">UFOPK2879_01116</name>
    <name evidence="3" type="ORF">UFOPK3078_00494</name>
    <name evidence="4" type="ORF">UFOPK3288_00721</name>
    <name evidence="5" type="ORF">UFOPK3990_00953</name>
    <name evidence="6" type="ORF">UFOPK4245_00821</name>
    <name evidence="7" type="ORF">UFOPK4337_00338</name>
</gene>
<dbReference type="GO" id="GO:0016052">
    <property type="term" value="P:carbohydrate catabolic process"/>
    <property type="evidence" value="ECO:0007669"/>
    <property type="project" value="InterPro"/>
</dbReference>
<dbReference type="EMBL" id="CAFBQD010000019">
    <property type="protein sequence ID" value="CAB5049673.1"/>
    <property type="molecule type" value="Genomic_DNA"/>
</dbReference>
<evidence type="ECO:0000313" key="5">
    <source>
        <dbReference type="EMBL" id="CAB4988973.1"/>
    </source>
</evidence>
<evidence type="ECO:0000313" key="7">
    <source>
        <dbReference type="EMBL" id="CAB5054591.1"/>
    </source>
</evidence>
<proteinExistence type="predicted"/>
<dbReference type="SUPFAM" id="SSF51445">
    <property type="entry name" value="(Trans)glycosidases"/>
    <property type="match status" value="1"/>
</dbReference>
<dbReference type="InterPro" id="IPR038417">
    <property type="entry name" value="Alpga-gal_N_sf"/>
</dbReference>
<dbReference type="EMBL" id="CAEZYA010000009">
    <property type="protein sequence ID" value="CAB4700810.1"/>
    <property type="molecule type" value="Genomic_DNA"/>
</dbReference>
<dbReference type="CDD" id="cd14791">
    <property type="entry name" value="GH36"/>
    <property type="match status" value="1"/>
</dbReference>
<dbReference type="GO" id="GO:0004557">
    <property type="term" value="F:alpha-galactosidase activity"/>
    <property type="evidence" value="ECO:0007669"/>
    <property type="project" value="InterPro"/>
</dbReference>
<evidence type="ECO:0000313" key="1">
    <source>
        <dbReference type="EMBL" id="CAB4700810.1"/>
    </source>
</evidence>
<dbReference type="PRINTS" id="PR00743">
    <property type="entry name" value="GLHYDRLASE36"/>
</dbReference>
<dbReference type="InterPro" id="IPR017853">
    <property type="entry name" value="GH"/>
</dbReference>
<dbReference type="EMBL" id="CAFBLC010000019">
    <property type="protein sequence ID" value="CAB4854495.1"/>
    <property type="molecule type" value="Genomic_DNA"/>
</dbReference>
<dbReference type="Gene3D" id="3.20.20.70">
    <property type="entry name" value="Aldolase class I"/>
    <property type="match status" value="1"/>
</dbReference>
<dbReference type="InterPro" id="IPR002252">
    <property type="entry name" value="Glyco_hydro_36"/>
</dbReference>
<dbReference type="EMBL" id="CAEZZN010000048">
    <property type="protein sequence ID" value="CAB4772965.1"/>
    <property type="molecule type" value="Genomic_DNA"/>
</dbReference>
<evidence type="ECO:0000313" key="6">
    <source>
        <dbReference type="EMBL" id="CAB5049673.1"/>
    </source>
</evidence>
<dbReference type="Gene3D" id="2.70.98.60">
    <property type="entry name" value="alpha-galactosidase from lactobacil brevis"/>
    <property type="match status" value="1"/>
</dbReference>
<name>A0A6J6VPN9_9ZZZZ</name>
<reference evidence="2" key="1">
    <citation type="submission" date="2020-05" db="EMBL/GenBank/DDBJ databases">
        <authorList>
            <person name="Chiriac C."/>
            <person name="Salcher M."/>
            <person name="Ghai R."/>
            <person name="Kavagutti S V."/>
        </authorList>
    </citation>
    <scope>NUCLEOTIDE SEQUENCE</scope>
</reference>
<protein>
    <submittedName>
        <fullName evidence="2">Unannotated protein</fullName>
    </submittedName>
</protein>
<organism evidence="2">
    <name type="scientific">freshwater metagenome</name>
    <dbReference type="NCBI Taxonomy" id="449393"/>
    <lineage>
        <taxon>unclassified sequences</taxon>
        <taxon>metagenomes</taxon>
        <taxon>ecological metagenomes</taxon>
    </lineage>
</organism>
<dbReference type="AlphaFoldDB" id="A0A6J6VPN9"/>
<dbReference type="Pfam" id="PF02065">
    <property type="entry name" value="Melibiase"/>
    <property type="match status" value="1"/>
</dbReference>
<dbReference type="EMBL" id="CAFBQM010000007">
    <property type="protein sequence ID" value="CAB5054591.1"/>
    <property type="molecule type" value="Genomic_DNA"/>
</dbReference>
<evidence type="ECO:0000313" key="3">
    <source>
        <dbReference type="EMBL" id="CAB4803120.1"/>
    </source>
</evidence>
<dbReference type="EMBL" id="CAFAAU010000010">
    <property type="protein sequence ID" value="CAB4803120.1"/>
    <property type="molecule type" value="Genomic_DNA"/>
</dbReference>
<accession>A0A6J6VPN9</accession>